<keyword evidence="4 7" id="KW-0812">Transmembrane</keyword>
<feature type="transmembrane region" description="Helical" evidence="7">
    <location>
        <begin position="62"/>
        <end position="80"/>
    </location>
</feature>
<feature type="transmembrane region" description="Helical" evidence="7">
    <location>
        <begin position="370"/>
        <end position="389"/>
    </location>
</feature>
<dbReference type="InterPro" id="IPR044851">
    <property type="entry name" value="Wax_synthase"/>
</dbReference>
<feature type="transmembrane region" description="Helical" evidence="7">
    <location>
        <begin position="438"/>
        <end position="457"/>
    </location>
</feature>
<feature type="transmembrane region" description="Helical" evidence="7">
    <location>
        <begin position="217"/>
        <end position="235"/>
    </location>
</feature>
<evidence type="ECO:0000256" key="3">
    <source>
        <dbReference type="ARBA" id="ARBA00022679"/>
    </source>
</evidence>
<keyword evidence="5 7" id="KW-1133">Transmembrane helix</keyword>
<dbReference type="Pfam" id="PF13813">
    <property type="entry name" value="MBOAT_2"/>
    <property type="match status" value="1"/>
</dbReference>
<name>A0ABR4HGJ3_9EURO</name>
<evidence type="ECO:0000313" key="9">
    <source>
        <dbReference type="EMBL" id="KAL2814595.1"/>
    </source>
</evidence>
<comment type="similarity">
    <text evidence="2">Belongs to the wax synthase family.</text>
</comment>
<keyword evidence="6 7" id="KW-0472">Membrane</keyword>
<feature type="transmembrane region" description="Helical" evidence="7">
    <location>
        <begin position="275"/>
        <end position="297"/>
    </location>
</feature>
<dbReference type="PANTHER" id="PTHR31595:SF67">
    <property type="entry name" value="WAX SYNTHASE DOMAIN-CONTAINING PROTEIN"/>
    <property type="match status" value="1"/>
</dbReference>
<organism evidence="9 10">
    <name type="scientific">Aspergillus granulosus</name>
    <dbReference type="NCBI Taxonomy" id="176169"/>
    <lineage>
        <taxon>Eukaryota</taxon>
        <taxon>Fungi</taxon>
        <taxon>Dikarya</taxon>
        <taxon>Ascomycota</taxon>
        <taxon>Pezizomycotina</taxon>
        <taxon>Eurotiomycetes</taxon>
        <taxon>Eurotiomycetidae</taxon>
        <taxon>Eurotiales</taxon>
        <taxon>Aspergillaceae</taxon>
        <taxon>Aspergillus</taxon>
        <taxon>Aspergillus subgen. Nidulantes</taxon>
    </lineage>
</organism>
<dbReference type="EMBL" id="JBFXLT010000032">
    <property type="protein sequence ID" value="KAL2814595.1"/>
    <property type="molecule type" value="Genomic_DNA"/>
</dbReference>
<reference evidence="9 10" key="1">
    <citation type="submission" date="2024-07" db="EMBL/GenBank/DDBJ databases">
        <title>Section-level genome sequencing and comparative genomics of Aspergillus sections Usti and Cavernicolus.</title>
        <authorList>
            <consortium name="Lawrence Berkeley National Laboratory"/>
            <person name="Nybo J.L."/>
            <person name="Vesth T.C."/>
            <person name="Theobald S."/>
            <person name="Frisvad J.C."/>
            <person name="Larsen T.O."/>
            <person name="Kjaerboelling I."/>
            <person name="Rothschild-Mancinelli K."/>
            <person name="Lyhne E.K."/>
            <person name="Kogle M.E."/>
            <person name="Barry K."/>
            <person name="Clum A."/>
            <person name="Na H."/>
            <person name="Ledsgaard L."/>
            <person name="Lin J."/>
            <person name="Lipzen A."/>
            <person name="Kuo A."/>
            <person name="Riley R."/>
            <person name="Mondo S."/>
            <person name="Labutti K."/>
            <person name="Haridas S."/>
            <person name="Pangalinan J."/>
            <person name="Salamov A.A."/>
            <person name="Simmons B.A."/>
            <person name="Magnuson J.K."/>
            <person name="Chen J."/>
            <person name="Drula E."/>
            <person name="Henrissat B."/>
            <person name="Wiebenga A."/>
            <person name="Lubbers R.J."/>
            <person name="Gomes A.C."/>
            <person name="Makela M.R."/>
            <person name="Stajich J."/>
            <person name="Grigoriev I.V."/>
            <person name="Mortensen U.H."/>
            <person name="De Vries R.P."/>
            <person name="Baker S.E."/>
            <person name="Andersen M.R."/>
        </authorList>
    </citation>
    <scope>NUCLEOTIDE SEQUENCE [LARGE SCALE GENOMIC DNA]</scope>
    <source>
        <strain evidence="9 10">CBS 588.65</strain>
    </source>
</reference>
<evidence type="ECO:0000256" key="2">
    <source>
        <dbReference type="ARBA" id="ARBA00007282"/>
    </source>
</evidence>
<keyword evidence="10" id="KW-1185">Reference proteome</keyword>
<proteinExistence type="inferred from homology"/>
<gene>
    <name evidence="9" type="ORF">BJX63DRAFT_391810</name>
</gene>
<sequence>MADHAFVRYDQILLDNHHRFYSLVQRGDAKPWLLWHALLPMVMPFVALLIPQRKGGRLIRPILFAAMLSTSIETILYRRALLGANGYMVGLIMVWWIVWSSTLLFFNDVERDFRRIERVHPIKGKGRVGQQDGHSSGKQLEPDVALADSNSLVWQPYPPSFLPRLGWTLALLLNLRGPDFSFRISSLEPLPFQLASKHHHAASKYSYPSAKARLRTAAAWVLISYLAIDILKLIFIWDPYFFGAVSAPAPFPLNCLSAVPGLVQTYRSLATGLGVYFALQFVTPLNPLIFLGLATAFPNAARAFTATPLDATWLYADQFGPFTAILDRGLAGAWSTWWHQMFRFGFVSTARWIMSFLPHSISSHRSIRRLITTLVAFSASGLMHASGSYTQLGDTRPMAPFLFFFFQAVGVFVQDTCAHILVPLLTRQGIPPARWLRRVGNGAFAFGWLLLTGRLIADDFAKGGLWLTEPLPVSFVRGLMGRGWLCWRTPWFEYYDDGTFWGRGLRII</sequence>
<dbReference type="PANTHER" id="PTHR31595">
    <property type="entry name" value="LONG-CHAIN-ALCOHOL O-FATTY-ACYLTRANSFERASE 3-RELATED"/>
    <property type="match status" value="1"/>
</dbReference>
<evidence type="ECO:0000256" key="7">
    <source>
        <dbReference type="SAM" id="Phobius"/>
    </source>
</evidence>
<keyword evidence="3 9" id="KW-0808">Transferase</keyword>
<comment type="caution">
    <text evidence="9">The sequence shown here is derived from an EMBL/GenBank/DDBJ whole genome shotgun (WGS) entry which is preliminary data.</text>
</comment>
<evidence type="ECO:0000256" key="6">
    <source>
        <dbReference type="ARBA" id="ARBA00023136"/>
    </source>
</evidence>
<feature type="transmembrane region" description="Helical" evidence="7">
    <location>
        <begin position="401"/>
        <end position="426"/>
    </location>
</feature>
<dbReference type="Proteomes" id="UP001610334">
    <property type="component" value="Unassembled WGS sequence"/>
</dbReference>
<evidence type="ECO:0000313" key="10">
    <source>
        <dbReference type="Proteomes" id="UP001610334"/>
    </source>
</evidence>
<feature type="domain" description="Wax synthase" evidence="8">
    <location>
        <begin position="317"/>
        <end position="405"/>
    </location>
</feature>
<feature type="transmembrane region" description="Helical" evidence="7">
    <location>
        <begin position="86"/>
        <end position="106"/>
    </location>
</feature>
<comment type="subcellular location">
    <subcellularLocation>
        <location evidence="1">Membrane</location>
        <topology evidence="1">Multi-pass membrane protein</topology>
    </subcellularLocation>
</comment>
<evidence type="ECO:0000256" key="5">
    <source>
        <dbReference type="ARBA" id="ARBA00022989"/>
    </source>
</evidence>
<evidence type="ECO:0000256" key="1">
    <source>
        <dbReference type="ARBA" id="ARBA00004141"/>
    </source>
</evidence>
<accession>A0ABR4HGJ3</accession>
<evidence type="ECO:0000259" key="8">
    <source>
        <dbReference type="Pfam" id="PF13813"/>
    </source>
</evidence>
<protein>
    <submittedName>
        <fullName evidence="9">Membrane bound O-acyl transferase family-domain-containing protein</fullName>
    </submittedName>
</protein>
<evidence type="ECO:0000256" key="4">
    <source>
        <dbReference type="ARBA" id="ARBA00022692"/>
    </source>
</evidence>
<dbReference type="InterPro" id="IPR032805">
    <property type="entry name" value="Wax_synthase_dom"/>
</dbReference>
<dbReference type="GO" id="GO:0016740">
    <property type="term" value="F:transferase activity"/>
    <property type="evidence" value="ECO:0007669"/>
    <property type="project" value="UniProtKB-KW"/>
</dbReference>
<feature type="transmembrane region" description="Helical" evidence="7">
    <location>
        <begin position="32"/>
        <end position="50"/>
    </location>
</feature>